<dbReference type="EMBL" id="QOQW01000007">
    <property type="protein sequence ID" value="RCK80236.1"/>
    <property type="molecule type" value="Genomic_DNA"/>
</dbReference>
<sequence length="500" mass="54685">MNLLERALTRLDDALNPIVVKELRQAVQGKFITGILILFLFFQIGTLGFSLIDRAAASNFELGRETFTVLMMFVLLAGTLAVPIYSGYRFATERSDLDSDLLFITTITPAAIIRGKFQAAMAIVLLFYAVSLPYMTITYFFRGIDLLSIFWVVVFSLSGVVLNLSICLFIACLPLNFPLRVMIGLCALIPLFWVFGGSVAMVSEFLRMGIGARVLSWAFWRDLFPSVLLFGFGLGLLYVLSVAAIAPAPTNRAYGIRRFVSAFWALSLLGMTFYAANGGGSQALGGWIIFATLVFSAFLPVAVSERTWCGRRVARTIPGDALGRRLAFLFYSGAAGGLIWALTFMVLTHVVPVFALPVIGATNFGSSFEHDREGVIILALYTLGYSLLGALVRRLFLADRVPVASTWFLALLLAGLGGAVPPILGFILFGSDREEWLLGNPLLALQSTAWRESCLLFAAGFAGVLLLVNLPWMKSQWEQFRPYGDEEPPPDGEDAPALPV</sequence>
<feature type="transmembrane region" description="Helical" evidence="1">
    <location>
        <begin position="31"/>
        <end position="52"/>
    </location>
</feature>
<feature type="transmembrane region" description="Helical" evidence="1">
    <location>
        <begin position="183"/>
        <end position="203"/>
    </location>
</feature>
<dbReference type="AlphaFoldDB" id="A0A367ZQA8"/>
<feature type="transmembrane region" description="Helical" evidence="1">
    <location>
        <begin position="326"/>
        <end position="355"/>
    </location>
</feature>
<accession>A0A367ZQA8</accession>
<feature type="transmembrane region" description="Helical" evidence="1">
    <location>
        <begin position="223"/>
        <end position="247"/>
    </location>
</feature>
<feature type="transmembrane region" description="Helical" evidence="1">
    <location>
        <begin position="283"/>
        <end position="305"/>
    </location>
</feature>
<organism evidence="2 3">
    <name type="scientific">Candidatus Ozemobacter sibiricus</name>
    <dbReference type="NCBI Taxonomy" id="2268124"/>
    <lineage>
        <taxon>Bacteria</taxon>
        <taxon>Candidatus Ozemobacteria</taxon>
        <taxon>Candidatus Ozemobacterales</taxon>
        <taxon>Candidatus Ozemobacteraceae</taxon>
        <taxon>Candidatus Ozemobacter</taxon>
    </lineage>
</organism>
<name>A0A367ZQA8_9BACT</name>
<evidence type="ECO:0000256" key="1">
    <source>
        <dbReference type="SAM" id="Phobius"/>
    </source>
</evidence>
<feature type="transmembrane region" description="Helical" evidence="1">
    <location>
        <begin position="147"/>
        <end position="171"/>
    </location>
</feature>
<evidence type="ECO:0000313" key="3">
    <source>
        <dbReference type="Proteomes" id="UP000252355"/>
    </source>
</evidence>
<feature type="transmembrane region" description="Helical" evidence="1">
    <location>
        <begin position="119"/>
        <end position="141"/>
    </location>
</feature>
<protein>
    <submittedName>
        <fullName evidence="2">Uncharacterized protein</fullName>
    </submittedName>
</protein>
<keyword evidence="1" id="KW-1133">Transmembrane helix</keyword>
<evidence type="ECO:0000313" key="2">
    <source>
        <dbReference type="EMBL" id="RCK80236.1"/>
    </source>
</evidence>
<proteinExistence type="predicted"/>
<gene>
    <name evidence="2" type="ORF">OZSIB_3418</name>
</gene>
<feature type="transmembrane region" description="Helical" evidence="1">
    <location>
        <begin position="408"/>
        <end position="429"/>
    </location>
</feature>
<feature type="transmembrane region" description="Helical" evidence="1">
    <location>
        <begin position="259"/>
        <end position="277"/>
    </location>
</feature>
<keyword evidence="1" id="KW-0812">Transmembrane</keyword>
<keyword evidence="1" id="KW-0472">Membrane</keyword>
<feature type="transmembrane region" description="Helical" evidence="1">
    <location>
        <begin position="67"/>
        <end position="85"/>
    </location>
</feature>
<feature type="transmembrane region" description="Helical" evidence="1">
    <location>
        <begin position="449"/>
        <end position="472"/>
    </location>
</feature>
<comment type="caution">
    <text evidence="2">The sequence shown here is derived from an EMBL/GenBank/DDBJ whole genome shotgun (WGS) entry which is preliminary data.</text>
</comment>
<feature type="transmembrane region" description="Helical" evidence="1">
    <location>
        <begin position="375"/>
        <end position="396"/>
    </location>
</feature>
<dbReference type="Proteomes" id="UP000252355">
    <property type="component" value="Unassembled WGS sequence"/>
</dbReference>
<reference evidence="2 3" key="1">
    <citation type="submission" date="2018-05" db="EMBL/GenBank/DDBJ databases">
        <title>A metagenomic window into the 2 km-deep terrestrial subsurface aquifer revealed taxonomically and functionally diverse microbial community comprising novel uncultured bacterial lineages.</title>
        <authorList>
            <person name="Kadnikov V.V."/>
            <person name="Mardanov A.V."/>
            <person name="Beletsky A.V."/>
            <person name="Banks D."/>
            <person name="Pimenov N.V."/>
            <person name="Frank Y.A."/>
            <person name="Karnachuk O.V."/>
            <person name="Ravin N.V."/>
        </authorList>
    </citation>
    <scope>NUCLEOTIDE SEQUENCE [LARGE SCALE GENOMIC DNA]</scope>
    <source>
        <strain evidence="2">BY5</strain>
    </source>
</reference>